<organism evidence="1 2">
    <name type="scientific">Anaerovibrio slackiae</name>
    <dbReference type="NCBI Taxonomy" id="2652309"/>
    <lineage>
        <taxon>Bacteria</taxon>
        <taxon>Bacillati</taxon>
        <taxon>Bacillota</taxon>
        <taxon>Negativicutes</taxon>
        <taxon>Selenomonadales</taxon>
        <taxon>Selenomonadaceae</taxon>
        <taxon>Anaerovibrio</taxon>
    </lineage>
</organism>
<evidence type="ECO:0000313" key="2">
    <source>
        <dbReference type="Proteomes" id="UP000433181"/>
    </source>
</evidence>
<dbReference type="Proteomes" id="UP000433181">
    <property type="component" value="Unassembled WGS sequence"/>
</dbReference>
<proteinExistence type="predicted"/>
<comment type="caution">
    <text evidence="1">The sequence shown here is derived from an EMBL/GenBank/DDBJ whole genome shotgun (WGS) entry which is preliminary data.</text>
</comment>
<dbReference type="RefSeq" id="WP_154407979.1">
    <property type="nucleotide sequence ID" value="NZ_VUNR01000035.1"/>
</dbReference>
<dbReference type="AlphaFoldDB" id="A0A6I2UE24"/>
<reference evidence="1 2" key="1">
    <citation type="submission" date="2019-08" db="EMBL/GenBank/DDBJ databases">
        <title>In-depth cultivation of the pig gut microbiome towards novel bacterial diversity and tailored functional studies.</title>
        <authorList>
            <person name="Wylensek D."/>
            <person name="Hitch T.C.A."/>
            <person name="Clavel T."/>
        </authorList>
    </citation>
    <scope>NUCLEOTIDE SEQUENCE [LARGE SCALE GENOMIC DNA]</scope>
    <source>
        <strain evidence="1 2">WCA-693-APC-5D-A</strain>
    </source>
</reference>
<protein>
    <submittedName>
        <fullName evidence="1">Uncharacterized protein</fullName>
    </submittedName>
</protein>
<keyword evidence="2" id="KW-1185">Reference proteome</keyword>
<sequence length="161" mass="18504">MKEQSEQDFIVEKFSYESLEKLSKAELIDIVYRLQDALVDLRVTVCGYAQIGMHKPLYEIARNIEKGDLAKSWDKAQCKKIVLHINEALKEDLEAMLGQMRALSKYEANSYGDKSGMITGRPEAYIGNEQDYEFYITDREELMIQDAIENLKEGCSCSWGK</sequence>
<name>A0A6I2UE24_9FIRM</name>
<gene>
    <name evidence="1" type="ORF">FYJ84_12635</name>
</gene>
<accession>A0A6I2UE24</accession>
<evidence type="ECO:0000313" key="1">
    <source>
        <dbReference type="EMBL" id="MSU09818.1"/>
    </source>
</evidence>
<dbReference type="GeneID" id="96779770"/>
<dbReference type="EMBL" id="VUNR01000035">
    <property type="protein sequence ID" value="MSU09818.1"/>
    <property type="molecule type" value="Genomic_DNA"/>
</dbReference>